<evidence type="ECO:0000313" key="1">
    <source>
        <dbReference type="Proteomes" id="UP000092443"/>
    </source>
</evidence>
<protein>
    <submittedName>
        <fullName evidence="2">Uncharacterized protein LOC119640800</fullName>
    </submittedName>
</protein>
<dbReference type="RefSeq" id="XP_037894962.1">
    <property type="nucleotide sequence ID" value="XM_038039034.1"/>
</dbReference>
<dbReference type="Proteomes" id="UP000092443">
    <property type="component" value="Unplaced"/>
</dbReference>
<proteinExistence type="predicted"/>
<organism evidence="1 2">
    <name type="scientific">Glossina fuscipes</name>
    <dbReference type="NCBI Taxonomy" id="7396"/>
    <lineage>
        <taxon>Eukaryota</taxon>
        <taxon>Metazoa</taxon>
        <taxon>Ecdysozoa</taxon>
        <taxon>Arthropoda</taxon>
        <taxon>Hexapoda</taxon>
        <taxon>Insecta</taxon>
        <taxon>Pterygota</taxon>
        <taxon>Neoptera</taxon>
        <taxon>Endopterygota</taxon>
        <taxon>Diptera</taxon>
        <taxon>Brachycera</taxon>
        <taxon>Muscomorpha</taxon>
        <taxon>Hippoboscoidea</taxon>
        <taxon>Glossinidae</taxon>
        <taxon>Glossina</taxon>
    </lineage>
</organism>
<dbReference type="KEGG" id="gfs:119640800"/>
<keyword evidence="1" id="KW-1185">Reference proteome</keyword>
<name>A0A9C6DX10_9MUSC</name>
<sequence>MGDSKKKVAKKMNNKNISNLDKKANAVTKETIELPFIPKNFAINSCQQMDVNCAQSSVKEGNVSPIRKESDVKCSGCENMAKNFLYLQSLISTNYVPNKRCDVCYSALQYLQYVNENLVKVFGNFDSVAEAGKAFANLGNNCEKQKVAKPKSRLPKARSVSASMMVIKAASVKKPPTKQPAKPKKAVATKLPEGNLILKTRHFSKLNAKNCKNRVLITRNHGTNSNLNQTQKLKRK</sequence>
<gene>
    <name evidence="2" type="primary">LOC119640800</name>
</gene>
<dbReference type="GeneID" id="119640800"/>
<dbReference type="AlphaFoldDB" id="A0A9C6DX10"/>
<reference evidence="2" key="1">
    <citation type="submission" date="2025-08" db="UniProtKB">
        <authorList>
            <consortium name="RefSeq"/>
        </authorList>
    </citation>
    <scope>IDENTIFICATION</scope>
    <source>
        <tissue evidence="2">Whole body pupa</tissue>
    </source>
</reference>
<accession>A0A9C6DX10</accession>
<evidence type="ECO:0000313" key="2">
    <source>
        <dbReference type="RefSeq" id="XP_037894962.1"/>
    </source>
</evidence>